<dbReference type="GO" id="GO:0006357">
    <property type="term" value="P:regulation of transcription by RNA polymerase II"/>
    <property type="evidence" value="ECO:0007669"/>
    <property type="project" value="TreeGrafter"/>
</dbReference>
<dbReference type="EMBL" id="CP029289">
    <property type="protein sequence ID" value="AWR93643.1"/>
    <property type="molecule type" value="Genomic_DNA"/>
</dbReference>
<dbReference type="Proteomes" id="UP000248044">
    <property type="component" value="Chromosome"/>
</dbReference>
<dbReference type="RefSeq" id="WP_110269527.1">
    <property type="nucleotide sequence ID" value="NZ_CP029289.2"/>
</dbReference>
<dbReference type="OrthoDB" id="10802at2157"/>
<name>A0A2U9ICA7_9CREN</name>
<dbReference type="KEGG" id="abri:DFR85_02460"/>
<feature type="domain" description="Ppx/GppA phosphatase N-terminal" evidence="1">
    <location>
        <begin position="24"/>
        <end position="287"/>
    </location>
</feature>
<dbReference type="PANTHER" id="PTHR30005:SF0">
    <property type="entry name" value="RETROGRADE REGULATION PROTEIN 2"/>
    <property type="match status" value="1"/>
</dbReference>
<dbReference type="GeneID" id="36830982"/>
<dbReference type="CDD" id="cd24052">
    <property type="entry name" value="ASKHA_NBD_HpPPX-GppA-like"/>
    <property type="match status" value="1"/>
</dbReference>
<dbReference type="Gene3D" id="3.30.420.40">
    <property type="match status" value="1"/>
</dbReference>
<gene>
    <name evidence="2" type="ORF">DFR85_02460</name>
</gene>
<keyword evidence="3" id="KW-1185">Reference proteome</keyword>
<evidence type="ECO:0000259" key="1">
    <source>
        <dbReference type="Pfam" id="PF02541"/>
    </source>
</evidence>
<dbReference type="Pfam" id="PF02541">
    <property type="entry name" value="Ppx-GppA"/>
    <property type="match status" value="1"/>
</dbReference>
<reference evidence="2 3" key="1">
    <citation type="submission" date="2018-05" db="EMBL/GenBank/DDBJ databases">
        <title>Complete Genome Sequences of Extremely Thermoacidophilic, Metal-Mobilizing Type-Strain Members of the Archaeal Family Sulfolobaceae: Acidianus brierleyi DSM-1651T, Acidianus sulfidivorans DSM-18786T, Metallosphaera hakonensis DSM-7519T, and Metallosphaera prunae DSM-10039T.</title>
        <authorList>
            <person name="Counts J.A."/>
            <person name="Kelly R.M."/>
        </authorList>
    </citation>
    <scope>NUCLEOTIDE SEQUENCE [LARGE SCALE GENOMIC DNA]</scope>
    <source>
        <strain evidence="2 3">DSM 1651</strain>
    </source>
</reference>
<dbReference type="InterPro" id="IPR050273">
    <property type="entry name" value="GppA/Ppx_hydrolase"/>
</dbReference>
<sequence>MLSAVIDTGYNSTRLCIYDVFPNKTFRLLGSSKFFLRIGEGIEEGSSISENKIKDLENTFRLFRNLLDKKNVNNIKVVGTSAFRYATNGLDVAKKITDIIGSQMIILSGEEEGKMAALGVIDTLPIDSGVIFDLGGGSLEVIYFESREIKEVYHFRLGALKLSREYKSEGELRKKIRNELSILKPIKGTLIGSGGNIRALGKMDQKLSAYPLKSVHGYIIKTSEISKYSKVLMNLDPEERSSLPGISKDRAYTIHTASVVIEELANILGASSITISAYGMREGVLIQDKIDDIQKNWLDTISREFLIDPPWEIYNSFDNPFMKLSSFIATIMKEAGFLDPYEACFRFLKYSTIPGFEDNDVLISSLLCKGASGKLKKKYFKLIKNNYNKKDFLKMAKEVKEVVNASVAGVKI</sequence>
<dbReference type="PANTHER" id="PTHR30005">
    <property type="entry name" value="EXOPOLYPHOSPHATASE"/>
    <property type="match status" value="1"/>
</dbReference>
<proteinExistence type="predicted"/>
<dbReference type="SUPFAM" id="SSF53067">
    <property type="entry name" value="Actin-like ATPase domain"/>
    <property type="match status" value="2"/>
</dbReference>
<dbReference type="Gene3D" id="3.30.420.150">
    <property type="entry name" value="Exopolyphosphatase. Domain 2"/>
    <property type="match status" value="1"/>
</dbReference>
<organism evidence="2 3">
    <name type="scientific">Acidianus brierleyi</name>
    <dbReference type="NCBI Taxonomy" id="41673"/>
    <lineage>
        <taxon>Archaea</taxon>
        <taxon>Thermoproteota</taxon>
        <taxon>Thermoprotei</taxon>
        <taxon>Sulfolobales</taxon>
        <taxon>Sulfolobaceae</taxon>
        <taxon>Acidianus</taxon>
    </lineage>
</organism>
<dbReference type="InterPro" id="IPR043129">
    <property type="entry name" value="ATPase_NBD"/>
</dbReference>
<dbReference type="AlphaFoldDB" id="A0A2U9ICA7"/>
<accession>A0A2U9ICA7</accession>
<evidence type="ECO:0000313" key="2">
    <source>
        <dbReference type="EMBL" id="AWR93643.1"/>
    </source>
</evidence>
<dbReference type="InterPro" id="IPR003695">
    <property type="entry name" value="Ppx_GppA_N"/>
</dbReference>
<evidence type="ECO:0000313" key="3">
    <source>
        <dbReference type="Proteomes" id="UP000248044"/>
    </source>
</evidence>
<protein>
    <submittedName>
        <fullName evidence="2">Ppx/GppA family phosphatase</fullName>
    </submittedName>
</protein>